<dbReference type="GO" id="GO:0006284">
    <property type="term" value="P:base-excision repair"/>
    <property type="evidence" value="ECO:0007669"/>
    <property type="project" value="InterPro"/>
</dbReference>
<dbReference type="FunFam" id="1.10.340.30:FF:000009">
    <property type="entry name" value="DNA-3-methyladenine glycosylase I"/>
    <property type="match status" value="1"/>
</dbReference>
<evidence type="ECO:0000256" key="1">
    <source>
        <dbReference type="ARBA" id="ARBA00022723"/>
    </source>
</evidence>
<evidence type="ECO:0000256" key="5">
    <source>
        <dbReference type="ARBA" id="ARBA00023204"/>
    </source>
</evidence>
<evidence type="ECO:0000256" key="9">
    <source>
        <dbReference type="PIRSR" id="PIRSR604597-1"/>
    </source>
</evidence>
<feature type="binding site" evidence="9">
    <location>
        <position position="12"/>
    </location>
    <ligand>
        <name>Zn(2+)</name>
        <dbReference type="ChEBI" id="CHEBI:29105"/>
    </ligand>
</feature>
<keyword evidence="1 9" id="KW-0479">Metal-binding</keyword>
<gene>
    <name evidence="10" type="ORF">ENS56_04770</name>
</gene>
<dbReference type="InterPro" id="IPR011257">
    <property type="entry name" value="DNA_glycosylase"/>
</dbReference>
<protein>
    <recommendedName>
        <fullName evidence="8">DNA-3-methyladenine glycosylase I</fullName>
        <ecNumber evidence="8">3.2.2.20</ecNumber>
    </recommendedName>
</protein>
<evidence type="ECO:0000256" key="6">
    <source>
        <dbReference type="ARBA" id="ARBA00052558"/>
    </source>
</evidence>
<evidence type="ECO:0000256" key="4">
    <source>
        <dbReference type="ARBA" id="ARBA00022833"/>
    </source>
</evidence>
<evidence type="ECO:0000313" key="10">
    <source>
        <dbReference type="EMBL" id="HGT47323.1"/>
    </source>
</evidence>
<reference evidence="10" key="1">
    <citation type="journal article" date="2020" name="mSystems">
        <title>Genome- and Community-Level Interaction Insights into Carbon Utilization and Element Cycling Functions of Hydrothermarchaeota in Hydrothermal Sediment.</title>
        <authorList>
            <person name="Zhou Z."/>
            <person name="Liu Y."/>
            <person name="Xu W."/>
            <person name="Pan J."/>
            <person name="Luo Z.H."/>
            <person name="Li M."/>
        </authorList>
    </citation>
    <scope>NUCLEOTIDE SEQUENCE [LARGE SCALE GENOMIC DNA]</scope>
    <source>
        <strain evidence="10">SpSt-500</strain>
    </source>
</reference>
<comment type="catalytic activity">
    <reaction evidence="6">
        <text>Hydrolysis of alkylated DNA, releasing 3-methyladenine.</text>
        <dbReference type="EC" id="3.2.2.20"/>
    </reaction>
</comment>
<dbReference type="Gene3D" id="1.10.340.30">
    <property type="entry name" value="Hypothetical protein, domain 2"/>
    <property type="match status" value="1"/>
</dbReference>
<dbReference type="SUPFAM" id="SSF48150">
    <property type="entry name" value="DNA-glycosylase"/>
    <property type="match status" value="1"/>
</dbReference>
<name>A0A832DFN1_9BACT</name>
<feature type="binding site" evidence="9">
    <location>
        <position position="25"/>
    </location>
    <ligand>
        <name>Zn(2+)</name>
        <dbReference type="ChEBI" id="CHEBI:29105"/>
    </ligand>
</feature>
<keyword evidence="2" id="KW-0227">DNA damage</keyword>
<proteinExistence type="predicted"/>
<evidence type="ECO:0000256" key="7">
    <source>
        <dbReference type="ARBA" id="ARBA00057608"/>
    </source>
</evidence>
<evidence type="ECO:0000256" key="8">
    <source>
        <dbReference type="ARBA" id="ARBA00066766"/>
    </source>
</evidence>
<accession>A0A832DFN1</accession>
<dbReference type="EMBL" id="DSVI01000005">
    <property type="protein sequence ID" value="HGT47323.1"/>
    <property type="molecule type" value="Genomic_DNA"/>
</dbReference>
<sequence length="194" mass="22863">MNKISAGNIQRCPWTSDDKLMIEYHDKEWGVPVHNDRKLFEFLLLEGFQAGLSWKTILHKRKNFRKAFDNFDFNKIAKYDRKKINSLLKDEGIIRNKMKIEAAISNAKAFIQVRKEFGTFDKYIWSFVNYKPIKNKFTHLKELPAKTELSDIISEDLRKRGFKFVGSTIVYAHMQATGMVNDHLVSCFRYSELK</sequence>
<dbReference type="PANTHER" id="PTHR31116:SF29">
    <property type="entry name" value="DNA GLYCOSYLASE SUPERFAMILY PROTEIN"/>
    <property type="match status" value="1"/>
</dbReference>
<evidence type="ECO:0000256" key="2">
    <source>
        <dbReference type="ARBA" id="ARBA00022763"/>
    </source>
</evidence>
<dbReference type="InterPro" id="IPR004597">
    <property type="entry name" value="Tag"/>
</dbReference>
<dbReference type="PANTHER" id="PTHR31116">
    <property type="entry name" value="OS04G0501200 PROTEIN"/>
    <property type="match status" value="1"/>
</dbReference>
<dbReference type="Pfam" id="PF03352">
    <property type="entry name" value="Adenine_glyco"/>
    <property type="match status" value="1"/>
</dbReference>
<dbReference type="AlphaFoldDB" id="A0A832DFN1"/>
<keyword evidence="3" id="KW-0378">Hydrolase</keyword>
<feature type="binding site" evidence="9">
    <location>
        <position position="187"/>
    </location>
    <ligand>
        <name>Zn(2+)</name>
        <dbReference type="ChEBI" id="CHEBI:29105"/>
    </ligand>
</feature>
<dbReference type="NCBIfam" id="TIGR00624">
    <property type="entry name" value="tag"/>
    <property type="match status" value="1"/>
</dbReference>
<evidence type="ECO:0000256" key="3">
    <source>
        <dbReference type="ARBA" id="ARBA00022801"/>
    </source>
</evidence>
<dbReference type="EC" id="3.2.2.20" evidence="8"/>
<comment type="function">
    <text evidence="7">Hydrolysis of the deoxyribose N-glycosidic bond to excise 3-methyladenine from the damaged DNA polymer formed by alkylation lesions.</text>
</comment>
<dbReference type="GO" id="GO:0046872">
    <property type="term" value="F:metal ion binding"/>
    <property type="evidence" value="ECO:0007669"/>
    <property type="project" value="UniProtKB-KW"/>
</dbReference>
<dbReference type="InterPro" id="IPR005019">
    <property type="entry name" value="Adenine_glyco"/>
</dbReference>
<comment type="caution">
    <text evidence="10">The sequence shown here is derived from an EMBL/GenBank/DDBJ whole genome shotgun (WGS) entry which is preliminary data.</text>
</comment>
<organism evidence="10">
    <name type="scientific">Ignavibacterium album</name>
    <dbReference type="NCBI Taxonomy" id="591197"/>
    <lineage>
        <taxon>Bacteria</taxon>
        <taxon>Pseudomonadati</taxon>
        <taxon>Ignavibacteriota</taxon>
        <taxon>Ignavibacteria</taxon>
        <taxon>Ignavibacteriales</taxon>
        <taxon>Ignavibacteriaceae</taxon>
        <taxon>Ignavibacterium</taxon>
    </lineage>
</organism>
<dbReference type="GO" id="GO:0008725">
    <property type="term" value="F:DNA-3-methyladenine glycosylase activity"/>
    <property type="evidence" value="ECO:0007669"/>
    <property type="project" value="UniProtKB-EC"/>
</dbReference>
<keyword evidence="5" id="KW-0234">DNA repair</keyword>
<feature type="binding site" evidence="9">
    <location>
        <position position="183"/>
    </location>
    <ligand>
        <name>Zn(2+)</name>
        <dbReference type="ChEBI" id="CHEBI:29105"/>
    </ligand>
</feature>
<keyword evidence="4 9" id="KW-0862">Zinc</keyword>